<protein>
    <submittedName>
        <fullName evidence="2">Uncharacterized protein</fullName>
    </submittedName>
</protein>
<feature type="coiled-coil region" evidence="1">
    <location>
        <begin position="32"/>
        <end position="108"/>
    </location>
</feature>
<reference evidence="2" key="1">
    <citation type="submission" date="2023-01" db="EMBL/GenBank/DDBJ databases">
        <title>Genome assembly of the deep-sea coral Lophelia pertusa.</title>
        <authorList>
            <person name="Herrera S."/>
            <person name="Cordes E."/>
        </authorList>
    </citation>
    <scope>NUCLEOTIDE SEQUENCE</scope>
    <source>
        <strain evidence="2">USNM1676648</strain>
        <tissue evidence="2">Polyp</tissue>
    </source>
</reference>
<dbReference type="OrthoDB" id="9893446at2759"/>
<accession>A0A9X0CPV9</accession>
<dbReference type="Proteomes" id="UP001163046">
    <property type="component" value="Unassembled WGS sequence"/>
</dbReference>
<proteinExistence type="predicted"/>
<keyword evidence="3" id="KW-1185">Reference proteome</keyword>
<organism evidence="2 3">
    <name type="scientific">Desmophyllum pertusum</name>
    <dbReference type="NCBI Taxonomy" id="174260"/>
    <lineage>
        <taxon>Eukaryota</taxon>
        <taxon>Metazoa</taxon>
        <taxon>Cnidaria</taxon>
        <taxon>Anthozoa</taxon>
        <taxon>Hexacorallia</taxon>
        <taxon>Scleractinia</taxon>
        <taxon>Caryophylliina</taxon>
        <taxon>Caryophylliidae</taxon>
        <taxon>Desmophyllum</taxon>
    </lineage>
</organism>
<gene>
    <name evidence="2" type="ORF">OS493_026939</name>
</gene>
<keyword evidence="1" id="KW-0175">Coiled coil</keyword>
<evidence type="ECO:0000256" key="1">
    <source>
        <dbReference type="SAM" id="Coils"/>
    </source>
</evidence>
<dbReference type="EMBL" id="MU826849">
    <property type="protein sequence ID" value="KAJ7371295.1"/>
    <property type="molecule type" value="Genomic_DNA"/>
</dbReference>
<evidence type="ECO:0000313" key="3">
    <source>
        <dbReference type="Proteomes" id="UP001163046"/>
    </source>
</evidence>
<name>A0A9X0CPV9_9CNID</name>
<dbReference type="AlphaFoldDB" id="A0A9X0CPV9"/>
<sequence>MLIRLQTQSRFLENMAKENWSSTDNIQMTEHQANARKESKQEKQTIEKLETEIDDLAETLCTKHKVLKEKLELLEQRLATTKDKKKKYEMLKEKSEELAGKVQQKENSKVSFEEVKAKQLEADLAIQQCNAAISSLEHCKGLLQVEVSRMQECVSELQQDRKIQTEMKQDCDEQQESKQQWLAGAVELYSHLGGVNVQSLQGDSVVLEIPNDAQPVDQENVADTPLILTITFRLDGGIRPVFAGAKVSLDSLNIDDLVSEAVNSEDVVGFVLQVKRRFRNQRSLIREVEELQRNYAMDWEPSHGRIRVMLGRSGKIVCTLKVDPMYSIGRGNVQLLKVEGSSDLTGIQNLQSTGRNLTEWIRDLQELFSSQ</sequence>
<evidence type="ECO:0000313" key="2">
    <source>
        <dbReference type="EMBL" id="KAJ7371295.1"/>
    </source>
</evidence>
<comment type="caution">
    <text evidence="2">The sequence shown here is derived from an EMBL/GenBank/DDBJ whole genome shotgun (WGS) entry which is preliminary data.</text>
</comment>